<keyword evidence="2" id="KW-1185">Reference proteome</keyword>
<dbReference type="EMBL" id="CAKLCB010000256">
    <property type="protein sequence ID" value="CAH0518101.1"/>
    <property type="molecule type" value="Genomic_DNA"/>
</dbReference>
<name>A0ABN8D0V1_9STRA</name>
<protein>
    <submittedName>
        <fullName evidence="1">Uncharacterized protein</fullName>
    </submittedName>
</protein>
<evidence type="ECO:0000313" key="1">
    <source>
        <dbReference type="EMBL" id="CAH0518101.1"/>
    </source>
</evidence>
<evidence type="ECO:0000313" key="2">
    <source>
        <dbReference type="Proteomes" id="UP001158986"/>
    </source>
</evidence>
<reference evidence="1 2" key="1">
    <citation type="submission" date="2021-11" db="EMBL/GenBank/DDBJ databases">
        <authorList>
            <person name="Islam A."/>
            <person name="Islam S."/>
            <person name="Flora M.S."/>
            <person name="Rahman M."/>
            <person name="Ziaur R.M."/>
            <person name="Epstein J.H."/>
            <person name="Hassan M."/>
            <person name="Klassen M."/>
            <person name="Woodard K."/>
            <person name="Webb A."/>
            <person name="Webby R.J."/>
            <person name="El Zowalaty M.E."/>
        </authorList>
    </citation>
    <scope>NUCLEOTIDE SEQUENCE [LARGE SCALE GENOMIC DNA]</scope>
    <source>
        <strain evidence="1">Pbs1</strain>
    </source>
</reference>
<comment type="caution">
    <text evidence="1">The sequence shown here is derived from an EMBL/GenBank/DDBJ whole genome shotgun (WGS) entry which is preliminary data.</text>
</comment>
<organism evidence="1 2">
    <name type="scientific">Peronospora belbahrii</name>
    <dbReference type="NCBI Taxonomy" id="622444"/>
    <lineage>
        <taxon>Eukaryota</taxon>
        <taxon>Sar</taxon>
        <taxon>Stramenopiles</taxon>
        <taxon>Oomycota</taxon>
        <taxon>Peronosporomycetes</taxon>
        <taxon>Peronosporales</taxon>
        <taxon>Peronosporaceae</taxon>
        <taxon>Peronospora</taxon>
    </lineage>
</organism>
<proteinExistence type="predicted"/>
<dbReference type="Proteomes" id="UP001158986">
    <property type="component" value="Unassembled WGS sequence"/>
</dbReference>
<sequence>MANVTRRLSTCVDAGAIAMELRTFLPDLIHSKNKEAVLDEVVAFLTASEDRWTTVTKTLISDLSGDSSEHEILLQLLDRLLSWTMQEGLQKKNRIRRIVLQFFQHAIRRLGDARDTQRWLKWGDQVLAFVYQNAALLTNPKRLKTREQPQEDVGELRCCVVNIVTLLMQLRNQVEGGDDVTHDLKTSTFIWKNLAKLATAFGLTLVDKAAATVEDDHATTFSVDELILAVIASVERSAGQLLRVLDKKAVLDVGVLKFLKLYWRAFQRLVVAFSDMLECELENCVLVIVNVTASLLYAAQHGRVLDTPKTGQELRALVDQALEITTKLASNADGAINCQKRSNIRILLWHPAADMVRAVGQRQPSDIANLQVESSIRWSHLLVLTAFTTVGGDISMVESDSNRLYDDSDRAVEVTQLFSRYRECAVTDSHSRSIDVTELVMDLVLEYFLNFENVAEVQLTLIKQTLYPDWMQRTVCWEVWRELLCFCWDETLAVQALRMLVDVTQWDDGSCDKSFVLASGVMDEILQLIAFIFADMPTSLQDVCMDQATAGIDVIISEGPGHHFNLRVASQLHLLEKLAGVHFLHSYNGPMKDDWVAKYLPICFECCGTILDFLSSGVKATTAKRDGILGMIRVLDMCLLVFRGVFDDMEAQQDGIAELSIILVRMSTEALSQLAAHSKQTEGSQIIASGFQSQTNRTNRSVALEKVASRCIGRATETSLYLLSKLGLVLKSNKNNQCVQVMKDLLTIIDTAHYLEQNGALSDTLIITTRFVNATLFDLQVASDDTAVVWKLMLALFQKLFASARIASRQTTTLLLSEIFDALYKFIAHSNVVELPSVSLRTLLANEYQPFLQHVSIRKLVPEDVAKALDTAQSSMLQALKRSQISHYHAFRDRFPDEPAELYAECDQSGQNMSAAVTKRSADNSEALPQKRHKITHFVSLCREIESVLSSVGDNKTAASILSGKELEDATAVLQKLLAKTITLCP</sequence>
<gene>
    <name evidence="1" type="ORF">PBS001_LOCUS4686</name>
</gene>
<accession>A0ABN8D0V1</accession>